<reference evidence="1 2" key="1">
    <citation type="submission" date="2016-03" db="EMBL/GenBank/DDBJ databases">
        <title>Draft genome sequence of Paenibacillus antarcticus CECT 5836.</title>
        <authorList>
            <person name="Shin S.-K."/>
            <person name="Yi H."/>
        </authorList>
    </citation>
    <scope>NUCLEOTIDE SEQUENCE [LARGE SCALE GENOMIC DNA]</scope>
    <source>
        <strain evidence="1 2">CECT 5836</strain>
    </source>
</reference>
<dbReference type="AlphaFoldDB" id="A0A168LFJ4"/>
<evidence type="ECO:0000313" key="1">
    <source>
        <dbReference type="EMBL" id="OAB43322.1"/>
    </source>
</evidence>
<comment type="caution">
    <text evidence="1">The sequence shown here is derived from an EMBL/GenBank/DDBJ whole genome shotgun (WGS) entry which is preliminary data.</text>
</comment>
<accession>A0A168LFJ4</accession>
<gene>
    <name evidence="1" type="ORF">PBAT_18630</name>
</gene>
<dbReference type="EMBL" id="LVJI01000029">
    <property type="protein sequence ID" value="OAB43322.1"/>
    <property type="molecule type" value="Genomic_DNA"/>
</dbReference>
<keyword evidence="2" id="KW-1185">Reference proteome</keyword>
<organism evidence="1 2">
    <name type="scientific">Paenibacillus antarcticus</name>
    <dbReference type="NCBI Taxonomy" id="253703"/>
    <lineage>
        <taxon>Bacteria</taxon>
        <taxon>Bacillati</taxon>
        <taxon>Bacillota</taxon>
        <taxon>Bacilli</taxon>
        <taxon>Bacillales</taxon>
        <taxon>Paenibacillaceae</taxon>
        <taxon>Paenibacillus</taxon>
    </lineage>
</organism>
<proteinExistence type="predicted"/>
<protein>
    <submittedName>
        <fullName evidence="1">Uncharacterized protein</fullName>
    </submittedName>
</protein>
<dbReference type="Proteomes" id="UP000077355">
    <property type="component" value="Unassembled WGS sequence"/>
</dbReference>
<sequence>MVVSALGSATIALKLFSDAIISGEILSVIKRAFSLNVTAIGCWADRQALIKIEPNLLMLNSLGDW</sequence>
<evidence type="ECO:0000313" key="2">
    <source>
        <dbReference type="Proteomes" id="UP000077355"/>
    </source>
</evidence>
<name>A0A168LFJ4_9BACL</name>